<dbReference type="AlphaFoldDB" id="A0A9P5SLT4"/>
<proteinExistence type="predicted"/>
<gene>
    <name evidence="2" type="ORF">BG006_003893</name>
</gene>
<dbReference type="Proteomes" id="UP000696485">
    <property type="component" value="Unassembled WGS sequence"/>
</dbReference>
<feature type="signal peptide" evidence="1">
    <location>
        <begin position="1"/>
        <end position="18"/>
    </location>
</feature>
<accession>A0A9P5SLT4</accession>
<reference evidence="2" key="1">
    <citation type="journal article" date="2020" name="Fungal Divers.">
        <title>Resolving the Mortierellaceae phylogeny through synthesis of multi-gene phylogenetics and phylogenomics.</title>
        <authorList>
            <person name="Vandepol N."/>
            <person name="Liber J."/>
            <person name="Desiro A."/>
            <person name="Na H."/>
            <person name="Kennedy M."/>
            <person name="Barry K."/>
            <person name="Grigoriev I.V."/>
            <person name="Miller A.N."/>
            <person name="O'Donnell K."/>
            <person name="Stajich J.E."/>
            <person name="Bonito G."/>
        </authorList>
    </citation>
    <scope>NUCLEOTIDE SEQUENCE</scope>
    <source>
        <strain evidence="2">NVP1</strain>
    </source>
</reference>
<evidence type="ECO:0000313" key="3">
    <source>
        <dbReference type="Proteomes" id="UP000696485"/>
    </source>
</evidence>
<dbReference type="EMBL" id="JAAAUY010000215">
    <property type="protein sequence ID" value="KAF9333220.1"/>
    <property type="molecule type" value="Genomic_DNA"/>
</dbReference>
<keyword evidence="1" id="KW-0732">Signal</keyword>
<name>A0A9P5SLT4_9FUNG</name>
<organism evidence="2 3">
    <name type="scientific">Podila minutissima</name>
    <dbReference type="NCBI Taxonomy" id="64525"/>
    <lineage>
        <taxon>Eukaryota</taxon>
        <taxon>Fungi</taxon>
        <taxon>Fungi incertae sedis</taxon>
        <taxon>Mucoromycota</taxon>
        <taxon>Mortierellomycotina</taxon>
        <taxon>Mortierellomycetes</taxon>
        <taxon>Mortierellales</taxon>
        <taxon>Mortierellaceae</taxon>
        <taxon>Podila</taxon>
    </lineage>
</organism>
<comment type="caution">
    <text evidence="2">The sequence shown here is derived from an EMBL/GenBank/DDBJ whole genome shotgun (WGS) entry which is preliminary data.</text>
</comment>
<feature type="chain" id="PRO_5040456414" description="F-box domain-containing protein" evidence="1">
    <location>
        <begin position="19"/>
        <end position="381"/>
    </location>
</feature>
<evidence type="ECO:0000313" key="2">
    <source>
        <dbReference type="EMBL" id="KAF9333220.1"/>
    </source>
</evidence>
<keyword evidence="3" id="KW-1185">Reference proteome</keyword>
<protein>
    <recommendedName>
        <fullName evidence="4">F-box domain-containing protein</fullName>
    </recommendedName>
</protein>
<evidence type="ECO:0008006" key="4">
    <source>
        <dbReference type="Google" id="ProtNLM"/>
    </source>
</evidence>
<sequence>MKFATAIVAAAVAAVASAQSAWTFPPEGPCVAACTDSVGKSFFPLYDDVDSNGPFFFTSLSYTFERGTPTTIAFMSQAGTCMNSCPITEQNSYRASYPLKLKWYQDSKPAALRRRRLAHFSSRTIHPSLAAPPSPPKHLQHAFHPQDLVACILVCREWHQVLTPLLWELYFDRAHYGKIPDAIASRQSTHFRRLHLTETAKPFPLHSTRLRVVAFSYCQLPLKDCADLIHANPEIAELDWTTHHLFLNPAQQQEDRDAEEVATVRAALERPTRLRKVFVGYPHIQLYDVVKILKKNPALRNLGLWSELYLGDIPAEEEGGGGIGPFPSVQDLYLNVSWEKNSKALLRFLRWFPNLELLKLARQEGCSAEALVRVCGSVARF</sequence>
<evidence type="ECO:0000256" key="1">
    <source>
        <dbReference type="SAM" id="SignalP"/>
    </source>
</evidence>
<dbReference type="SUPFAM" id="SSF52047">
    <property type="entry name" value="RNI-like"/>
    <property type="match status" value="1"/>
</dbReference>